<keyword evidence="9" id="KW-1185">Reference proteome</keyword>
<dbReference type="InterPro" id="IPR024079">
    <property type="entry name" value="MetalloPept_cat_dom_sf"/>
</dbReference>
<dbReference type="Pfam" id="PF00413">
    <property type="entry name" value="Peptidase_M10"/>
    <property type="match status" value="1"/>
</dbReference>
<dbReference type="SMART" id="SM00235">
    <property type="entry name" value="ZnMc"/>
    <property type="match status" value="1"/>
</dbReference>
<evidence type="ECO:0000256" key="1">
    <source>
        <dbReference type="ARBA" id="ARBA00010370"/>
    </source>
</evidence>
<dbReference type="SUPFAM" id="SSF55486">
    <property type="entry name" value="Metalloproteases ('zincins'), catalytic domain"/>
    <property type="match status" value="1"/>
</dbReference>
<keyword evidence="5 6" id="KW-0862">Zinc</keyword>
<name>A0AAW0P4Y8_9GOBI</name>
<feature type="domain" description="Peptidase metallopeptidase" evidence="7">
    <location>
        <begin position="63"/>
        <end position="184"/>
    </location>
</feature>
<gene>
    <name evidence="8" type="ORF">WMY93_012166</name>
</gene>
<feature type="binding site" evidence="6">
    <location>
        <position position="130"/>
    </location>
    <ligand>
        <name>Ca(2+)</name>
        <dbReference type="ChEBI" id="CHEBI:29108"/>
        <label>3</label>
    </ligand>
</feature>
<dbReference type="GO" id="GO:0008270">
    <property type="term" value="F:zinc ion binding"/>
    <property type="evidence" value="ECO:0007669"/>
    <property type="project" value="InterPro"/>
</dbReference>
<feature type="binding site" evidence="6">
    <location>
        <position position="113"/>
    </location>
    <ligand>
        <name>Ca(2+)</name>
        <dbReference type="ChEBI" id="CHEBI:29108"/>
        <label>2</label>
    </ligand>
</feature>
<dbReference type="GO" id="GO:0030574">
    <property type="term" value="P:collagen catabolic process"/>
    <property type="evidence" value="ECO:0007669"/>
    <property type="project" value="TreeGrafter"/>
</dbReference>
<feature type="binding site" evidence="6">
    <location>
        <position position="123"/>
    </location>
    <ligand>
        <name>Zn(2+)</name>
        <dbReference type="ChEBI" id="CHEBI:29105"/>
        <label>1</label>
    </ligand>
</feature>
<organism evidence="8 9">
    <name type="scientific">Mugilogobius chulae</name>
    <name type="common">yellowstripe goby</name>
    <dbReference type="NCBI Taxonomy" id="88201"/>
    <lineage>
        <taxon>Eukaryota</taxon>
        <taxon>Metazoa</taxon>
        <taxon>Chordata</taxon>
        <taxon>Craniata</taxon>
        <taxon>Vertebrata</taxon>
        <taxon>Euteleostomi</taxon>
        <taxon>Actinopterygii</taxon>
        <taxon>Neopterygii</taxon>
        <taxon>Teleostei</taxon>
        <taxon>Neoteleostei</taxon>
        <taxon>Acanthomorphata</taxon>
        <taxon>Gobiaria</taxon>
        <taxon>Gobiiformes</taxon>
        <taxon>Gobioidei</taxon>
        <taxon>Gobiidae</taxon>
        <taxon>Gobionellinae</taxon>
        <taxon>Mugilogobius</taxon>
    </lineage>
</organism>
<evidence type="ECO:0000313" key="9">
    <source>
        <dbReference type="Proteomes" id="UP001460270"/>
    </source>
</evidence>
<keyword evidence="6" id="KW-0106">Calcium</keyword>
<comment type="cofactor">
    <cofactor evidence="6">
        <name>Zn(2+)</name>
        <dbReference type="ChEBI" id="CHEBI:29105"/>
    </cofactor>
    <text evidence="6">Binds 2 Zn(2+) ions per subunit.</text>
</comment>
<comment type="caution">
    <text evidence="8">The sequence shown here is derived from an EMBL/GenBank/DDBJ whole genome shotgun (WGS) entry which is preliminary data.</text>
</comment>
<feature type="binding site" evidence="6">
    <location>
        <position position="138"/>
    </location>
    <ligand>
        <name>Zn(2+)</name>
        <dbReference type="ChEBI" id="CHEBI:29105"/>
        <label>1</label>
    </ligand>
</feature>
<comment type="similarity">
    <text evidence="1">Belongs to the peptidase M10A family.</text>
</comment>
<dbReference type="PANTHER" id="PTHR10201:SF330">
    <property type="entry name" value="MATRIX METALLOPROTEINASE-17"/>
    <property type="match status" value="1"/>
</dbReference>
<evidence type="ECO:0000256" key="2">
    <source>
        <dbReference type="ARBA" id="ARBA00022670"/>
    </source>
</evidence>
<dbReference type="Gene3D" id="3.40.390.10">
    <property type="entry name" value="Collagenase (Catalytic Domain)"/>
    <property type="match status" value="1"/>
</dbReference>
<dbReference type="PRINTS" id="PR00138">
    <property type="entry name" value="MATRIXIN"/>
</dbReference>
<reference evidence="9" key="1">
    <citation type="submission" date="2024-04" db="EMBL/GenBank/DDBJ databases">
        <title>Salinicola lusitanus LLJ914,a marine bacterium isolated from the Okinawa Trough.</title>
        <authorList>
            <person name="Li J."/>
        </authorList>
    </citation>
    <scope>NUCLEOTIDE SEQUENCE [LARGE SCALE GENOMIC DNA]</scope>
</reference>
<dbReference type="InterPro" id="IPR021190">
    <property type="entry name" value="Pept_M10A"/>
</dbReference>
<evidence type="ECO:0000256" key="5">
    <source>
        <dbReference type="ARBA" id="ARBA00022833"/>
    </source>
</evidence>
<dbReference type="GO" id="GO:0004222">
    <property type="term" value="F:metalloendopeptidase activity"/>
    <property type="evidence" value="ECO:0007669"/>
    <property type="project" value="InterPro"/>
</dbReference>
<keyword evidence="2" id="KW-0645">Protease</keyword>
<dbReference type="Proteomes" id="UP001460270">
    <property type="component" value="Unassembled WGS sequence"/>
</dbReference>
<feature type="binding site" evidence="6">
    <location>
        <position position="131"/>
    </location>
    <ligand>
        <name>Ca(2+)</name>
        <dbReference type="ChEBI" id="CHEBI:29108"/>
        <label>3</label>
    </ligand>
</feature>
<comment type="cofactor">
    <cofactor evidence="6">
        <name>Ca(2+)</name>
        <dbReference type="ChEBI" id="CHEBI:29108"/>
    </cofactor>
    <text evidence="6">Can bind about 5 Ca(2+) ions per subunit.</text>
</comment>
<keyword evidence="4" id="KW-0378">Hydrolase</keyword>
<evidence type="ECO:0000256" key="4">
    <source>
        <dbReference type="ARBA" id="ARBA00022801"/>
    </source>
</evidence>
<evidence type="ECO:0000256" key="3">
    <source>
        <dbReference type="ARBA" id="ARBA00022723"/>
    </source>
</evidence>
<dbReference type="GO" id="GO:0006508">
    <property type="term" value="P:proteolysis"/>
    <property type="evidence" value="ECO:0007669"/>
    <property type="project" value="UniProtKB-KW"/>
</dbReference>
<proteinExistence type="inferred from homology"/>
<dbReference type="AlphaFoldDB" id="A0AAW0P4Y8"/>
<dbReference type="InterPro" id="IPR001818">
    <property type="entry name" value="Pept_M10_metallopeptidase"/>
</dbReference>
<evidence type="ECO:0000259" key="7">
    <source>
        <dbReference type="SMART" id="SM00235"/>
    </source>
</evidence>
<evidence type="ECO:0000256" key="6">
    <source>
        <dbReference type="PIRSR" id="PIRSR621190-2"/>
    </source>
</evidence>
<accession>A0AAW0P4Y8</accession>
<dbReference type="EMBL" id="JBBPFD010000008">
    <property type="protein sequence ID" value="KAK7916405.1"/>
    <property type="molecule type" value="Genomic_DNA"/>
</dbReference>
<sequence length="184" mass="20364">MELFRTCTNNILQKETVMRDESAEPGDRAGLTHTQADVTSLSRTRRTALGEDVPKDAAMCMCNNCCIKVRTFPKDAAGLLGRDTVRALMYYALKVWSDIAPLNFHEVAGSDADIQIDFTKADHNDGYPFDGPGGTVAHAFFPERGSRPGHALRRRRGLDLQISSSGGTFLRLEWSLRTNSPFRG</sequence>
<dbReference type="GO" id="GO:0005615">
    <property type="term" value="C:extracellular space"/>
    <property type="evidence" value="ECO:0007669"/>
    <property type="project" value="TreeGrafter"/>
</dbReference>
<dbReference type="InterPro" id="IPR006026">
    <property type="entry name" value="Peptidase_Metallo"/>
</dbReference>
<dbReference type="GO" id="GO:0031012">
    <property type="term" value="C:extracellular matrix"/>
    <property type="evidence" value="ECO:0007669"/>
    <property type="project" value="InterPro"/>
</dbReference>
<protein>
    <recommendedName>
        <fullName evidence="7">Peptidase metallopeptidase domain-containing protein</fullName>
    </recommendedName>
</protein>
<dbReference type="GO" id="GO:0030198">
    <property type="term" value="P:extracellular matrix organization"/>
    <property type="evidence" value="ECO:0007669"/>
    <property type="project" value="TreeGrafter"/>
</dbReference>
<feature type="binding site" evidence="6">
    <location>
        <position position="125"/>
    </location>
    <ligand>
        <name>Zn(2+)</name>
        <dbReference type="ChEBI" id="CHEBI:29105"/>
        <label>1</label>
    </ligand>
</feature>
<evidence type="ECO:0000313" key="8">
    <source>
        <dbReference type="EMBL" id="KAK7916405.1"/>
    </source>
</evidence>
<dbReference type="PANTHER" id="PTHR10201">
    <property type="entry name" value="MATRIX METALLOPROTEINASE"/>
    <property type="match status" value="1"/>
</dbReference>
<keyword evidence="3 6" id="KW-0479">Metal-binding</keyword>